<keyword evidence="6 11" id="KW-0697">Rotamase</keyword>
<dbReference type="InterPro" id="IPR050245">
    <property type="entry name" value="PrsA_foldase"/>
</dbReference>
<evidence type="ECO:0000256" key="5">
    <source>
        <dbReference type="ARBA" id="ARBA00018370"/>
    </source>
</evidence>
<dbReference type="PANTHER" id="PTHR47245:SF2">
    <property type="entry name" value="PEPTIDYL-PROLYL CIS-TRANS ISOMERASE HP_0175-RELATED"/>
    <property type="match status" value="1"/>
</dbReference>
<dbReference type="EMBL" id="LN794217">
    <property type="protein sequence ID" value="CEO17492.1"/>
    <property type="molecule type" value="Genomic_DNA"/>
</dbReference>
<evidence type="ECO:0000256" key="12">
    <source>
        <dbReference type="SAM" id="SignalP"/>
    </source>
</evidence>
<sequence length="282" mass="31394">MKKLSVIFLSVSMLSGIAFANKDKVVATYKGGEVKESQIMKEFKPQLNLQSGETIKNFDDFPPQDQEKLIKIYVNNLLLKEEVAKSNITSSKEFQEKLKNAKNQLAQQELLANYIKSNITDKMFDDEYTKYVGNLKGKEQIKVAHILVKSQKEANDIKTKLSKGGNFTKLAEESSLDKASASNGGVIGYILLNQPGQLVPEFEKKAFALKVNEVSTPVKTDFGWHIIKVLEKKPVPIPTKEEAKVTIDNILAAEVLKKYISDLEAKADLKIMLPKADSKAGS</sequence>
<dbReference type="KEGG" id="rmc:RMONA_05590"/>
<keyword evidence="8" id="KW-0472">Membrane</keyword>
<evidence type="ECO:0000313" key="14">
    <source>
        <dbReference type="EMBL" id="CEO17492.1"/>
    </source>
</evidence>
<reference evidence="15" key="2">
    <citation type="submission" date="2015-01" db="EMBL/GenBank/DDBJ databases">
        <authorList>
            <person name="Felsheim R."/>
        </authorList>
    </citation>
    <scope>NUCLEOTIDE SEQUENCE [LARGE SCALE GENOMIC DNA]</scope>
    <source>
        <strain evidence="15">IrR/Munich</strain>
    </source>
</reference>
<dbReference type="Gene3D" id="3.10.50.40">
    <property type="match status" value="1"/>
</dbReference>
<feature type="signal peptide" evidence="12">
    <location>
        <begin position="1"/>
        <end position="20"/>
    </location>
</feature>
<proteinExistence type="inferred from homology"/>
<keyword evidence="15" id="KW-1185">Reference proteome</keyword>
<comment type="catalytic activity">
    <reaction evidence="1">
        <text>[protein]-peptidylproline (omega=180) = [protein]-peptidylproline (omega=0)</text>
        <dbReference type="Rhea" id="RHEA:16237"/>
        <dbReference type="Rhea" id="RHEA-COMP:10747"/>
        <dbReference type="Rhea" id="RHEA-COMP:10748"/>
        <dbReference type="ChEBI" id="CHEBI:83833"/>
        <dbReference type="ChEBI" id="CHEBI:83834"/>
        <dbReference type="EC" id="5.2.1.8"/>
    </reaction>
</comment>
<evidence type="ECO:0000313" key="15">
    <source>
        <dbReference type="Proteomes" id="UP000018149"/>
    </source>
</evidence>
<dbReference type="InterPro" id="IPR000297">
    <property type="entry name" value="PPIase_PpiC"/>
</dbReference>
<feature type="domain" description="PpiC" evidence="13">
    <location>
        <begin position="138"/>
        <end position="231"/>
    </location>
</feature>
<evidence type="ECO:0000259" key="13">
    <source>
        <dbReference type="PROSITE" id="PS50198"/>
    </source>
</evidence>
<dbReference type="PROSITE" id="PS50198">
    <property type="entry name" value="PPIC_PPIASE_2"/>
    <property type="match status" value="1"/>
</dbReference>
<evidence type="ECO:0000256" key="10">
    <source>
        <dbReference type="ARBA" id="ARBA00031484"/>
    </source>
</evidence>
<keyword evidence="12" id="KW-0732">Signal</keyword>
<dbReference type="AlphaFoldDB" id="A0A0B7IZX8"/>
<dbReference type="STRING" id="109232.RMONA_05590"/>
<dbReference type="SUPFAM" id="SSF54534">
    <property type="entry name" value="FKBP-like"/>
    <property type="match status" value="1"/>
</dbReference>
<comment type="subcellular location">
    <subcellularLocation>
        <location evidence="2">Cell outer membrane</location>
    </subcellularLocation>
</comment>
<dbReference type="PANTHER" id="PTHR47245">
    <property type="entry name" value="PEPTIDYLPROLYL ISOMERASE"/>
    <property type="match status" value="1"/>
</dbReference>
<evidence type="ECO:0000256" key="11">
    <source>
        <dbReference type="PROSITE-ProRule" id="PRU00278"/>
    </source>
</evidence>
<dbReference type="EC" id="5.2.1.8" evidence="4"/>
<dbReference type="RefSeq" id="WP_023507896.1">
    <property type="nucleotide sequence ID" value="NZ_LN794217.1"/>
</dbReference>
<name>A0A0B7IZX8_9RICK</name>
<accession>A0A0B7IZX8</accession>
<evidence type="ECO:0000256" key="3">
    <source>
        <dbReference type="ARBA" id="ARBA00007656"/>
    </source>
</evidence>
<evidence type="ECO:0000256" key="6">
    <source>
        <dbReference type="ARBA" id="ARBA00023110"/>
    </source>
</evidence>
<evidence type="ECO:0000256" key="2">
    <source>
        <dbReference type="ARBA" id="ARBA00004442"/>
    </source>
</evidence>
<dbReference type="GO" id="GO:0003755">
    <property type="term" value="F:peptidyl-prolyl cis-trans isomerase activity"/>
    <property type="evidence" value="ECO:0007669"/>
    <property type="project" value="UniProtKB-KW"/>
</dbReference>
<dbReference type="Pfam" id="PF13616">
    <property type="entry name" value="Rotamase_3"/>
    <property type="match status" value="1"/>
</dbReference>
<dbReference type="InterPro" id="IPR046357">
    <property type="entry name" value="PPIase_dom_sf"/>
</dbReference>
<protein>
    <recommendedName>
        <fullName evidence="5">Parvulin-like PPIase</fullName>
        <ecNumber evidence="4">5.2.1.8</ecNumber>
    </recommendedName>
    <alternativeName>
        <fullName evidence="9">Peptidyl-prolyl cis-trans isomerase plp</fullName>
    </alternativeName>
    <alternativeName>
        <fullName evidence="10">Rotamase plp</fullName>
    </alternativeName>
</protein>
<dbReference type="HOGENOM" id="CLU_034646_1_3_5"/>
<gene>
    <name evidence="14" type="primary">prsA1</name>
    <name evidence="14" type="ORF">RMONA_05590</name>
</gene>
<evidence type="ECO:0000256" key="7">
    <source>
        <dbReference type="ARBA" id="ARBA00023235"/>
    </source>
</evidence>
<dbReference type="Proteomes" id="UP000018149">
    <property type="component" value="Chromosome I"/>
</dbReference>
<keyword evidence="7 11" id="KW-0413">Isomerase</keyword>
<organism evidence="14 15">
    <name type="scientific">Rickettsia monacensis</name>
    <dbReference type="NCBI Taxonomy" id="109232"/>
    <lineage>
        <taxon>Bacteria</taxon>
        <taxon>Pseudomonadati</taxon>
        <taxon>Pseudomonadota</taxon>
        <taxon>Alphaproteobacteria</taxon>
        <taxon>Rickettsiales</taxon>
        <taxon>Rickettsiaceae</taxon>
        <taxon>Rickettsieae</taxon>
        <taxon>Rickettsia</taxon>
        <taxon>spotted fever group</taxon>
    </lineage>
</organism>
<comment type="similarity">
    <text evidence="3">Belongs to the PpiC/parvulin rotamase family.</text>
</comment>
<evidence type="ECO:0000256" key="8">
    <source>
        <dbReference type="ARBA" id="ARBA00023237"/>
    </source>
</evidence>
<feature type="chain" id="PRO_5002118155" description="Parvulin-like PPIase" evidence="12">
    <location>
        <begin position="21"/>
        <end position="282"/>
    </location>
</feature>
<reference evidence="14 15" key="1">
    <citation type="submission" date="2015-01" db="EMBL/GenBank/DDBJ databases">
        <title>Draft genome sequence of Rickettsia monacensis strain IrR/Munich.</title>
        <authorList>
            <person name="Felsheim R.F."/>
            <person name="Johnson S.L."/>
            <person name="Kurtti T.J."/>
            <person name="Munderloh U.G."/>
        </authorList>
    </citation>
    <scope>NUCLEOTIDE SEQUENCE [LARGE SCALE GENOMIC DNA]</scope>
    <source>
        <strain evidence="14 15">IrR/Munich</strain>
    </source>
</reference>
<evidence type="ECO:0000256" key="9">
    <source>
        <dbReference type="ARBA" id="ARBA00030642"/>
    </source>
</evidence>
<keyword evidence="8" id="KW-0998">Cell outer membrane</keyword>
<dbReference type="GO" id="GO:0009279">
    <property type="term" value="C:cell outer membrane"/>
    <property type="evidence" value="ECO:0007669"/>
    <property type="project" value="UniProtKB-SubCell"/>
</dbReference>
<evidence type="ECO:0000256" key="4">
    <source>
        <dbReference type="ARBA" id="ARBA00013194"/>
    </source>
</evidence>
<evidence type="ECO:0000256" key="1">
    <source>
        <dbReference type="ARBA" id="ARBA00000971"/>
    </source>
</evidence>